<keyword evidence="1" id="KW-0732">Signal</keyword>
<keyword evidence="5" id="KW-1185">Reference proteome</keyword>
<evidence type="ECO:0000256" key="1">
    <source>
        <dbReference type="SAM" id="SignalP"/>
    </source>
</evidence>
<feature type="signal peptide" evidence="1">
    <location>
        <begin position="1"/>
        <end position="19"/>
    </location>
</feature>
<protein>
    <recommendedName>
        <fullName evidence="2">Methyltransferase FkbM domain-containing protein</fullName>
    </recommendedName>
</protein>
<dbReference type="AlphaFoldDB" id="A0A9P1IVI3"/>
<evidence type="ECO:0000259" key="2">
    <source>
        <dbReference type="Pfam" id="PF05050"/>
    </source>
</evidence>
<proteinExistence type="predicted"/>
<dbReference type="Proteomes" id="UP001152747">
    <property type="component" value="Unassembled WGS sequence"/>
</dbReference>
<reference evidence="3" key="1">
    <citation type="submission" date="2022-11" db="EMBL/GenBank/DDBJ databases">
        <authorList>
            <person name="Kikuchi T."/>
        </authorList>
    </citation>
    <scope>NUCLEOTIDE SEQUENCE</scope>
    <source>
        <strain evidence="3">PS1010</strain>
    </source>
</reference>
<name>A0A9P1IVI3_9PELO</name>
<sequence length="336" mass="39242">MFIILVFVVVVHVLTNLFCGESEVHLWKEDLGYDGPKNELDNLETRIYSPRVETISKNIQTMINATEKCDYATEIDKKIAESVLNGFQKCVKPIFESFEDNYVQFFNNWVNSSRKCDYIDEYKKLNIHGISNNDEIKWLIYPRCQEENIHVTLGVGHNIIAEQKLKKHQANTKFYAVDPTIDKNYDLVTHVLNGSFFAFALSNETKPQTFDVKAKGSGYVRRTVPTLDVALFFDKLLNIKKIDTMFIDIEGGENYFFEYFKTNGKFDKIGLNICQFNIEFHNGHIGSHQDKIHRFLKQTIEDKRYIFLRPAHHTPGFWKIYFLNVDNKDCIKKFIG</sequence>
<organism evidence="3 5">
    <name type="scientific">Caenorhabditis angaria</name>
    <dbReference type="NCBI Taxonomy" id="860376"/>
    <lineage>
        <taxon>Eukaryota</taxon>
        <taxon>Metazoa</taxon>
        <taxon>Ecdysozoa</taxon>
        <taxon>Nematoda</taxon>
        <taxon>Chromadorea</taxon>
        <taxon>Rhabditida</taxon>
        <taxon>Rhabditina</taxon>
        <taxon>Rhabditomorpha</taxon>
        <taxon>Rhabditoidea</taxon>
        <taxon>Rhabditidae</taxon>
        <taxon>Peloderinae</taxon>
        <taxon>Caenorhabditis</taxon>
    </lineage>
</organism>
<dbReference type="EMBL" id="CANHGI010000005">
    <property type="protein sequence ID" value="CAI5452992.1"/>
    <property type="molecule type" value="Genomic_DNA"/>
</dbReference>
<evidence type="ECO:0000313" key="4">
    <source>
        <dbReference type="EMBL" id="CAI5452992.1"/>
    </source>
</evidence>
<evidence type="ECO:0000313" key="5">
    <source>
        <dbReference type="Proteomes" id="UP001152747"/>
    </source>
</evidence>
<dbReference type="PANTHER" id="PTHR22989">
    <property type="entry name" value="UNCHARACTERIZED DUF13 C.ELEGANS"/>
    <property type="match status" value="1"/>
</dbReference>
<dbReference type="OrthoDB" id="10006218at2759"/>
<dbReference type="PANTHER" id="PTHR22989:SF3">
    <property type="entry name" value="METHYLTRANSFERASE FKBM DOMAIN-CONTAINING PROTEIN"/>
    <property type="match status" value="1"/>
</dbReference>
<comment type="caution">
    <text evidence="3">The sequence shown here is derived from an EMBL/GenBank/DDBJ whole genome shotgun (WGS) entry which is preliminary data.</text>
</comment>
<accession>A0A9P1IVI3</accession>
<dbReference type="EMBL" id="CANHGI010000005">
    <property type="protein sequence ID" value="CAI5452990.1"/>
    <property type="molecule type" value="Genomic_DNA"/>
</dbReference>
<evidence type="ECO:0000313" key="3">
    <source>
        <dbReference type="EMBL" id="CAI5452990.1"/>
    </source>
</evidence>
<feature type="chain" id="PRO_5040653024" description="Methyltransferase FkbM domain-containing protein" evidence="1">
    <location>
        <begin position="20"/>
        <end position="336"/>
    </location>
</feature>
<feature type="domain" description="Methyltransferase FkbM" evidence="2">
    <location>
        <begin position="114"/>
        <end position="305"/>
    </location>
</feature>
<gene>
    <name evidence="3" type="ORF">CAMP_LOCUS15627</name>
    <name evidence="4" type="ORF">CAMP_LOCUS15629</name>
</gene>
<dbReference type="Pfam" id="PF05050">
    <property type="entry name" value="Methyltransf_21"/>
    <property type="match status" value="1"/>
</dbReference>
<dbReference type="InterPro" id="IPR006342">
    <property type="entry name" value="FkbM_mtfrase"/>
</dbReference>